<accession>A0ABM9HKR4</accession>
<organism evidence="1 2">
    <name type="scientific">Commensalibacter papalotli</name>
    <name type="common">ex Botero et al. 2024</name>
    <dbReference type="NCBI Taxonomy" id="2972766"/>
    <lineage>
        <taxon>Bacteria</taxon>
        <taxon>Pseudomonadati</taxon>
        <taxon>Pseudomonadota</taxon>
        <taxon>Alphaproteobacteria</taxon>
        <taxon>Acetobacterales</taxon>
        <taxon>Acetobacteraceae</taxon>
    </lineage>
</organism>
<dbReference type="RefSeq" id="WP_282023411.1">
    <property type="nucleotide sequence ID" value="NZ_CAMXCH010000001.1"/>
</dbReference>
<sequence length="367" mass="40536">MVNGTDLNYFVAKPNIHHHSFVKRYLKFEFVGGVDQNGKQIYFSKKKSEIDKQTGLKKGSIIATIERLQATVSISYNGGTSLPECDCTIYNMDETLANQLTTLGQYQKNEKGYGNQLIVYASNDSGNPDNPVFTKVFQGGISVAYTDYGSAPDVVFHVRAMALAGLNLHPAKSLSFRGKGSVAGIIQSIIDNYHRKLSLTPESPLYLILKDCGVTATLNNSNYHGDVIEQIRQCTNDAHIRFSVQNGTVYIWPMHMSLNAALAQSGSGNKTQIKQMKTRLFSNATGMVGYPAYANDGITVRSIFSGDLLYGEEIEVKSVYEPACGLWKYMISMRHELSCFTPNGAWTTTIGLSKISEEEKAKLSKKQ</sequence>
<name>A0ABM9HKR4_9PROT</name>
<comment type="caution">
    <text evidence="1">The sequence shown here is derived from an EMBL/GenBank/DDBJ whole genome shotgun (WGS) entry which is preliminary data.</text>
</comment>
<dbReference type="EMBL" id="CAMXCH010000001">
    <property type="protein sequence ID" value="CAI3931907.1"/>
    <property type="molecule type" value="Genomic_DNA"/>
</dbReference>
<keyword evidence="2" id="KW-1185">Reference proteome</keyword>
<protein>
    <submittedName>
        <fullName evidence="1">Uncharacterized protein</fullName>
    </submittedName>
</protein>
<proteinExistence type="predicted"/>
<reference evidence="1" key="1">
    <citation type="submission" date="2022-10" db="EMBL/GenBank/DDBJ databases">
        <authorList>
            <person name="Botero Cardona J."/>
        </authorList>
    </citation>
    <scope>NUCLEOTIDE SEQUENCE</scope>
    <source>
        <strain evidence="1">R-83534</strain>
    </source>
</reference>
<evidence type="ECO:0000313" key="2">
    <source>
        <dbReference type="Proteomes" id="UP001154272"/>
    </source>
</evidence>
<dbReference type="Proteomes" id="UP001154272">
    <property type="component" value="Unassembled WGS sequence"/>
</dbReference>
<gene>
    <name evidence="1" type="ORF">R83534S58_LOCUS585</name>
</gene>
<evidence type="ECO:0000313" key="1">
    <source>
        <dbReference type="EMBL" id="CAI3931907.1"/>
    </source>
</evidence>